<name>A0A1E8CLN9_9GAMM</name>
<feature type="region of interest" description="Disordered" evidence="10">
    <location>
        <begin position="354"/>
        <end position="376"/>
    </location>
</feature>
<keyword evidence="7" id="KW-0472">Membrane</keyword>
<evidence type="ECO:0000313" key="14">
    <source>
        <dbReference type="Proteomes" id="UP000175669"/>
    </source>
</evidence>
<dbReference type="InterPro" id="IPR038591">
    <property type="entry name" value="NolW-like_sf"/>
</dbReference>
<keyword evidence="4" id="KW-0812">Transmembrane</keyword>
<evidence type="ECO:0000256" key="8">
    <source>
        <dbReference type="ARBA" id="ARBA00023237"/>
    </source>
</evidence>
<evidence type="ECO:0000259" key="12">
    <source>
        <dbReference type="Pfam" id="PF03958"/>
    </source>
</evidence>
<dbReference type="PRINTS" id="PR00811">
    <property type="entry name" value="BCTERIALGSPD"/>
</dbReference>
<dbReference type="PANTHER" id="PTHR30332">
    <property type="entry name" value="PROBABLE GENERAL SECRETION PATHWAY PROTEIN D"/>
    <property type="match status" value="1"/>
</dbReference>
<feature type="domain" description="NolW-like" evidence="12">
    <location>
        <begin position="337"/>
        <end position="449"/>
    </location>
</feature>
<dbReference type="STRING" id="1524254.PHACT_09380"/>
<dbReference type="InterPro" id="IPR004846">
    <property type="entry name" value="T2SS/T3SS_dom"/>
</dbReference>
<evidence type="ECO:0000256" key="4">
    <source>
        <dbReference type="ARBA" id="ARBA00022452"/>
    </source>
</evidence>
<dbReference type="PRINTS" id="PR01032">
    <property type="entry name" value="PHAGEIV"/>
</dbReference>
<feature type="compositionally biased region" description="Polar residues" evidence="10">
    <location>
        <begin position="14"/>
        <end position="38"/>
    </location>
</feature>
<evidence type="ECO:0000256" key="7">
    <source>
        <dbReference type="ARBA" id="ARBA00023136"/>
    </source>
</evidence>
<evidence type="ECO:0000259" key="11">
    <source>
        <dbReference type="Pfam" id="PF00263"/>
    </source>
</evidence>
<dbReference type="InterPro" id="IPR050810">
    <property type="entry name" value="Bact_Secretion_Sys_Channel"/>
</dbReference>
<feature type="domain" description="NolW-like" evidence="12">
    <location>
        <begin position="197"/>
        <end position="254"/>
    </location>
</feature>
<comment type="similarity">
    <text evidence="2">Belongs to the bacterial secretin family. GSP D subfamily.</text>
</comment>
<evidence type="ECO:0000256" key="6">
    <source>
        <dbReference type="ARBA" id="ARBA00022927"/>
    </source>
</evidence>
<keyword evidence="4" id="KW-1134">Transmembrane beta strand</keyword>
<dbReference type="Gene3D" id="3.30.1370.120">
    <property type="match status" value="3"/>
</dbReference>
<comment type="caution">
    <text evidence="13">The sequence shown here is derived from an EMBL/GenBank/DDBJ whole genome shotgun (WGS) entry which is preliminary data.</text>
</comment>
<keyword evidence="8" id="KW-0998">Cell outer membrane</keyword>
<dbReference type="NCBIfam" id="TIGR02517">
    <property type="entry name" value="type_II_gspD"/>
    <property type="match status" value="1"/>
</dbReference>
<protein>
    <submittedName>
        <fullName evidence="13">Type II secretion system protein GspD</fullName>
    </submittedName>
</protein>
<dbReference type="Pfam" id="PF00263">
    <property type="entry name" value="Secretin"/>
    <property type="match status" value="1"/>
</dbReference>
<dbReference type="GO" id="GO:0015627">
    <property type="term" value="C:type II protein secretion system complex"/>
    <property type="evidence" value="ECO:0007669"/>
    <property type="project" value="InterPro"/>
</dbReference>
<keyword evidence="14" id="KW-1185">Reference proteome</keyword>
<accession>A0A1E8CLN9</accession>
<feature type="domain" description="Type II/III secretion system secretin-like" evidence="11">
    <location>
        <begin position="523"/>
        <end position="681"/>
    </location>
</feature>
<keyword evidence="5" id="KW-0732">Signal</keyword>
<dbReference type="PANTHER" id="PTHR30332:SF25">
    <property type="entry name" value="SECRETIN XPSD"/>
    <property type="match status" value="1"/>
</dbReference>
<dbReference type="Pfam" id="PF03958">
    <property type="entry name" value="Secretin_N"/>
    <property type="match status" value="3"/>
</dbReference>
<reference evidence="14" key="1">
    <citation type="submission" date="2016-07" db="EMBL/GenBank/DDBJ databases">
        <authorList>
            <person name="Florea S."/>
            <person name="Webb J.S."/>
            <person name="Jaromczyk J."/>
            <person name="Schardl C.L."/>
        </authorList>
    </citation>
    <scope>NUCLEOTIDE SEQUENCE [LARGE SCALE GENOMIC DNA]</scope>
    <source>
        <strain evidence="14">KCTC 42131</strain>
    </source>
</reference>
<dbReference type="EMBL" id="MASR01000001">
    <property type="protein sequence ID" value="OFE13324.1"/>
    <property type="molecule type" value="Genomic_DNA"/>
</dbReference>
<dbReference type="GO" id="GO:0015628">
    <property type="term" value="P:protein secretion by the type II secretion system"/>
    <property type="evidence" value="ECO:0007669"/>
    <property type="project" value="InterPro"/>
</dbReference>
<feature type="region of interest" description="Disordered" evidence="10">
    <location>
        <begin position="14"/>
        <end position="57"/>
    </location>
</feature>
<dbReference type="Proteomes" id="UP000175669">
    <property type="component" value="Unassembled WGS sequence"/>
</dbReference>
<dbReference type="InterPro" id="IPR013356">
    <property type="entry name" value="T2SS_GspD"/>
</dbReference>
<gene>
    <name evidence="13" type="ORF">PHACT_09380</name>
</gene>
<organism evidence="13 14">
    <name type="scientific">Pseudohongiella acticola</name>
    <dbReference type="NCBI Taxonomy" id="1524254"/>
    <lineage>
        <taxon>Bacteria</taxon>
        <taxon>Pseudomonadati</taxon>
        <taxon>Pseudomonadota</taxon>
        <taxon>Gammaproteobacteria</taxon>
        <taxon>Pseudomonadales</taxon>
        <taxon>Pseudohongiellaceae</taxon>
        <taxon>Pseudohongiella</taxon>
    </lineage>
</organism>
<evidence type="ECO:0000256" key="2">
    <source>
        <dbReference type="ARBA" id="ARBA00006980"/>
    </source>
</evidence>
<dbReference type="AlphaFoldDB" id="A0A1E8CLN9"/>
<evidence type="ECO:0000313" key="13">
    <source>
        <dbReference type="EMBL" id="OFE13324.1"/>
    </source>
</evidence>
<sequence length="709" mass="77293">MLGFAVALSSCASMQTGSGSQAGRSTPPSSVAESTAVPSATRPASEDMSARQMAEAADSAERQALIAEINRDGVRVSSDGYRETVPSPIEAPAQDVVELNYEQADLRDVLTELADALDITMIIDPTISDLVSIRTAANRPLAYEDIWPLVRLLTRQNGVLLERENDIYYATKGDSNLPVEVTTPDNLQRGTANYVMQITPLTYISVESALELLTPLVTPDGTVTRISNSNTLAVSASRGQLSRVNELLDLIDDDPFMNQGIQLYPLSNASAADVAQELQDILQLIEGGSPAFQVQALERVNSLLVTAPATRGFDEISRWIRILDADRQEQAEQLFQYRVKNLNATELAETLTEVFRREDDNDTVPGNEDDDDDSRDEREAFFEFNENGEPVARQPASSNTLVTSVAVSANLRVTIVADDATNTLLIRSNPRDYRQLLAIINQLDSAPLQVMLNAVIAQVVLTDDTSFGVDWSRVLESADSTTRLGTSFLPAGADGQSGLGGLLFNRAFLDGAARVEATLEAIAVNNDVRLLARPSLTVVNNMEGQIRIGAEVPVRLGGTTTTVGTTENIQYRDTGIELNITPRINDEGVVNLVIRQALSSVSENSGVLGNPIFENQEIETTVVVRDGENIVLGGLIQNSNDNLNTGVPVLNRVPGLGRLFSYQRDNNERRELFIVIRPEIINVNEQNNASYREILNRFELAAEVLSEDY</sequence>
<keyword evidence="3 9" id="KW-0813">Transport</keyword>
<keyword evidence="6" id="KW-0653">Protein transport</keyword>
<comment type="subcellular location">
    <subcellularLocation>
        <location evidence="1 9">Cell outer membrane</location>
    </subcellularLocation>
</comment>
<evidence type="ECO:0000256" key="10">
    <source>
        <dbReference type="SAM" id="MobiDB-lite"/>
    </source>
</evidence>
<dbReference type="InterPro" id="IPR005644">
    <property type="entry name" value="NolW-like"/>
</dbReference>
<evidence type="ECO:0000256" key="9">
    <source>
        <dbReference type="RuleBase" id="RU004004"/>
    </source>
</evidence>
<dbReference type="GO" id="GO:0009279">
    <property type="term" value="C:cell outer membrane"/>
    <property type="evidence" value="ECO:0007669"/>
    <property type="project" value="UniProtKB-SubCell"/>
</dbReference>
<evidence type="ECO:0000256" key="3">
    <source>
        <dbReference type="ARBA" id="ARBA00022448"/>
    </source>
</evidence>
<proteinExistence type="inferred from homology"/>
<evidence type="ECO:0000256" key="1">
    <source>
        <dbReference type="ARBA" id="ARBA00004442"/>
    </source>
</evidence>
<feature type="domain" description="NolW-like" evidence="12">
    <location>
        <begin position="262"/>
        <end position="327"/>
    </location>
</feature>
<evidence type="ECO:0000256" key="5">
    <source>
        <dbReference type="ARBA" id="ARBA00022729"/>
    </source>
</evidence>
<dbReference type="InterPro" id="IPR001775">
    <property type="entry name" value="GspD/PilQ"/>
</dbReference>